<dbReference type="OrthoDB" id="3212530at2"/>
<keyword evidence="5 7" id="KW-0472">Membrane</keyword>
<evidence type="ECO:0000313" key="8">
    <source>
        <dbReference type="EMBL" id="PVG83248.1"/>
    </source>
</evidence>
<keyword evidence="9" id="KW-1185">Reference proteome</keyword>
<evidence type="ECO:0000256" key="7">
    <source>
        <dbReference type="SAM" id="Phobius"/>
    </source>
</evidence>
<feature type="transmembrane region" description="Helical" evidence="7">
    <location>
        <begin position="281"/>
        <end position="299"/>
    </location>
</feature>
<dbReference type="EMBL" id="QDGZ01000003">
    <property type="protein sequence ID" value="PVG83248.1"/>
    <property type="molecule type" value="Genomic_DNA"/>
</dbReference>
<dbReference type="Proteomes" id="UP000246018">
    <property type="component" value="Unassembled WGS sequence"/>
</dbReference>
<comment type="similarity">
    <text evidence="2">Belongs to the UPF0014 family.</text>
</comment>
<keyword evidence="3 7" id="KW-0812">Transmembrane</keyword>
<feature type="transmembrane region" description="Helical" evidence="7">
    <location>
        <begin position="97"/>
        <end position="116"/>
    </location>
</feature>
<evidence type="ECO:0000313" key="9">
    <source>
        <dbReference type="Proteomes" id="UP000246018"/>
    </source>
</evidence>
<keyword evidence="4 7" id="KW-1133">Transmembrane helix</keyword>
<feature type="transmembrane region" description="Helical" evidence="7">
    <location>
        <begin position="209"/>
        <end position="229"/>
    </location>
</feature>
<reference evidence="8 9" key="1">
    <citation type="submission" date="2018-04" db="EMBL/GenBank/DDBJ databases">
        <title>Genome of Nocardioides gansuensis WSJ-1.</title>
        <authorList>
            <person name="Wu S."/>
            <person name="Wang G."/>
        </authorList>
    </citation>
    <scope>NUCLEOTIDE SEQUENCE [LARGE SCALE GENOMIC DNA]</scope>
    <source>
        <strain evidence="8 9">WSJ-1</strain>
    </source>
</reference>
<feature type="transmembrane region" description="Helical" evidence="7">
    <location>
        <begin position="180"/>
        <end position="203"/>
    </location>
</feature>
<evidence type="ECO:0000256" key="1">
    <source>
        <dbReference type="ARBA" id="ARBA00004141"/>
    </source>
</evidence>
<feature type="region of interest" description="Disordered" evidence="6">
    <location>
        <begin position="1"/>
        <end position="64"/>
    </location>
</feature>
<feature type="transmembrane region" description="Helical" evidence="7">
    <location>
        <begin position="306"/>
        <end position="328"/>
    </location>
</feature>
<comment type="caution">
    <text evidence="8">The sequence shown here is derived from an EMBL/GenBank/DDBJ whole genome shotgun (WGS) entry which is preliminary data.</text>
</comment>
<evidence type="ECO:0000256" key="4">
    <source>
        <dbReference type="ARBA" id="ARBA00022989"/>
    </source>
</evidence>
<evidence type="ECO:0000256" key="2">
    <source>
        <dbReference type="ARBA" id="ARBA00005268"/>
    </source>
</evidence>
<dbReference type="PANTHER" id="PTHR30028:SF0">
    <property type="entry name" value="PROTEIN ALUMINUM SENSITIVE 3"/>
    <property type="match status" value="1"/>
</dbReference>
<dbReference type="AlphaFoldDB" id="A0A2T8FC05"/>
<organism evidence="8 9">
    <name type="scientific">Nocardioides gansuensis</name>
    <dbReference type="NCBI Taxonomy" id="2138300"/>
    <lineage>
        <taxon>Bacteria</taxon>
        <taxon>Bacillati</taxon>
        <taxon>Actinomycetota</taxon>
        <taxon>Actinomycetes</taxon>
        <taxon>Propionibacteriales</taxon>
        <taxon>Nocardioidaceae</taxon>
        <taxon>Nocardioides</taxon>
    </lineage>
</organism>
<comment type="subcellular location">
    <subcellularLocation>
        <location evidence="1">Membrane</location>
        <topology evidence="1">Multi-pass membrane protein</topology>
    </subcellularLocation>
</comment>
<evidence type="ECO:0000256" key="3">
    <source>
        <dbReference type="ARBA" id="ARBA00022692"/>
    </source>
</evidence>
<accession>A0A2T8FC05</accession>
<proteinExistence type="inferred from homology"/>
<dbReference type="PANTHER" id="PTHR30028">
    <property type="entry name" value="UPF0014 INNER MEMBRANE PROTEIN YBBM-RELATED"/>
    <property type="match status" value="1"/>
</dbReference>
<feature type="compositionally biased region" description="Polar residues" evidence="6">
    <location>
        <begin position="1"/>
        <end position="10"/>
    </location>
</feature>
<dbReference type="InterPro" id="IPR005226">
    <property type="entry name" value="UPF0014_fam"/>
</dbReference>
<gene>
    <name evidence="8" type="ORF">DDE18_08080</name>
</gene>
<dbReference type="GO" id="GO:0005886">
    <property type="term" value="C:plasma membrane"/>
    <property type="evidence" value="ECO:0007669"/>
    <property type="project" value="TreeGrafter"/>
</dbReference>
<dbReference type="Pfam" id="PF03649">
    <property type="entry name" value="UPF0014"/>
    <property type="match status" value="1"/>
</dbReference>
<protein>
    <submittedName>
        <fullName evidence="8">ABC transporter permease</fullName>
    </submittedName>
</protein>
<sequence length="343" mass="35358">MRCGSSSGRGPSTAHPATDHGAHRAGVGRRDRHPPRCSTRASIRGGRPDDHARPHRPPDLARCSRDLHAARRDHARRGGAPLARGQPALTSAPDTDWRLAVVLLVLVVAAAFTSRVAGLEVERDHVTAAVRAVLQLAVVSVVIAAVMQSLWWSLAFVLLMFAVATATSHRRIGAQPRQSVWVALAIAAGAAPVIALCLGSGVIPLNGAGVIPISGILIGGAMTASTLTGRRAFDELSAHQGAYEGALALGLPSTYAAHLVIQPSAREALTPGLDQTRTVGLVTLPGAFVGVLLGGGSAVEAGAAQVLVLIGLLAAQAITTASLLRLIATGRVVRGDLRAVHPR</sequence>
<feature type="compositionally biased region" description="Basic residues" evidence="6">
    <location>
        <begin position="26"/>
        <end position="35"/>
    </location>
</feature>
<evidence type="ECO:0000256" key="6">
    <source>
        <dbReference type="SAM" id="MobiDB-lite"/>
    </source>
</evidence>
<name>A0A2T8FC05_9ACTN</name>
<feature type="compositionally biased region" description="Basic and acidic residues" evidence="6">
    <location>
        <begin position="46"/>
        <end position="64"/>
    </location>
</feature>
<evidence type="ECO:0000256" key="5">
    <source>
        <dbReference type="ARBA" id="ARBA00023136"/>
    </source>
</evidence>